<dbReference type="Gene3D" id="1.20.1250.20">
    <property type="entry name" value="MFS general substrate transporter like domains"/>
    <property type="match status" value="1"/>
</dbReference>
<feature type="transmembrane region" description="Helical" evidence="2">
    <location>
        <begin position="475"/>
        <end position="497"/>
    </location>
</feature>
<dbReference type="SUPFAM" id="SSF103473">
    <property type="entry name" value="MFS general substrate transporter"/>
    <property type="match status" value="1"/>
</dbReference>
<dbReference type="PANTHER" id="PTHR11360:SF237">
    <property type="entry name" value="MONOCARBOXYLATE TRANSPORTER 12-B-LIKE PROTEIN"/>
    <property type="match status" value="1"/>
</dbReference>
<organism evidence="4 5">
    <name type="scientific">Chilo suppressalis</name>
    <name type="common">Asiatic rice borer moth</name>
    <dbReference type="NCBI Taxonomy" id="168631"/>
    <lineage>
        <taxon>Eukaryota</taxon>
        <taxon>Metazoa</taxon>
        <taxon>Ecdysozoa</taxon>
        <taxon>Arthropoda</taxon>
        <taxon>Hexapoda</taxon>
        <taxon>Insecta</taxon>
        <taxon>Pterygota</taxon>
        <taxon>Neoptera</taxon>
        <taxon>Endopterygota</taxon>
        <taxon>Lepidoptera</taxon>
        <taxon>Glossata</taxon>
        <taxon>Ditrysia</taxon>
        <taxon>Pyraloidea</taxon>
        <taxon>Crambidae</taxon>
        <taxon>Crambinae</taxon>
        <taxon>Chilo</taxon>
    </lineage>
</organism>
<evidence type="ECO:0000313" key="4">
    <source>
        <dbReference type="EMBL" id="CAH0397566.1"/>
    </source>
</evidence>
<feature type="transmembrane region" description="Helical" evidence="2">
    <location>
        <begin position="172"/>
        <end position="191"/>
    </location>
</feature>
<evidence type="ECO:0000256" key="1">
    <source>
        <dbReference type="ARBA" id="ARBA00004141"/>
    </source>
</evidence>
<feature type="transmembrane region" description="Helical" evidence="2">
    <location>
        <begin position="12"/>
        <end position="39"/>
    </location>
</feature>
<keyword evidence="2" id="KW-1133">Transmembrane helix</keyword>
<dbReference type="InterPro" id="IPR011701">
    <property type="entry name" value="MFS"/>
</dbReference>
<evidence type="ECO:0000256" key="2">
    <source>
        <dbReference type="SAM" id="Phobius"/>
    </source>
</evidence>
<name>A0ABN8AQ25_CHISP</name>
<dbReference type="Pfam" id="PF07690">
    <property type="entry name" value="MFS_1"/>
    <property type="match status" value="2"/>
</dbReference>
<protein>
    <recommendedName>
        <fullName evidence="3">Major facilitator superfamily (MFS) profile domain-containing protein</fullName>
    </recommendedName>
</protein>
<feature type="domain" description="Major facilitator superfamily (MFS) profile" evidence="3">
    <location>
        <begin position="11"/>
        <end position="538"/>
    </location>
</feature>
<keyword evidence="2" id="KW-0812">Transmembrane</keyword>
<dbReference type="PANTHER" id="PTHR11360">
    <property type="entry name" value="MONOCARBOXYLATE TRANSPORTER"/>
    <property type="match status" value="1"/>
</dbReference>
<sequence length="546" mass="60461">MTNKVTKVPPDGGYGWVVTFAYALNNVVVLPLIAGFGLVFQEAFDETGLTATQGTLIITLNHGIGMLLSFFGGPVLRRFGYRKVALFGAVLIFCGLVLTAAASDFWIFILSYSIINSMGVASVMAAFTLAINSFFKEKRGRAIGVGMSITGLGQIYMPLVMSALMYAFGWRYAVLILAALCLHSLVAACLLRPAKWYYKDPPVIEEEIPLNKDQSTELVNGSVTTSSKQTGLHSQLQLEESVGNGIPPKSLSMRSLSSNTSLQTRNAVSHPDIRKKSPESPLHEARYKWWESQEINLGSSFNIFSEHEMKKGDVKSKEVMINEKSKEIKQEEGLMQKFIKFFDLTLLRDPIFVNILIGMSVAACVETNFSLLLPIILKDMLKFETSEIGKVMAVIGFSDTLFRLVSPFIGEWCQKPPRVMYMIGLVLIVLTRTIMLFTTSFMGMIFVALAMGITKGLRTVYMNIVIPSYIPIERLAFASGIQMFVNGITIIGLGSLLGRIRESSGSYGIPIVVLNVFTLITVCLWGAEFLYFKINRKVVPRQLNEA</sequence>
<feature type="transmembrane region" description="Helical" evidence="2">
    <location>
        <begin position="421"/>
        <end position="454"/>
    </location>
</feature>
<feature type="transmembrane region" description="Helical" evidence="2">
    <location>
        <begin position="142"/>
        <end position="166"/>
    </location>
</feature>
<dbReference type="EMBL" id="OU963894">
    <property type="protein sequence ID" value="CAH0397566.1"/>
    <property type="molecule type" value="Genomic_DNA"/>
</dbReference>
<feature type="transmembrane region" description="Helical" evidence="2">
    <location>
        <begin position="351"/>
        <end position="377"/>
    </location>
</feature>
<dbReference type="Proteomes" id="UP001153292">
    <property type="component" value="Chromosome 1"/>
</dbReference>
<gene>
    <name evidence="4" type="ORF">CHILSU_LOCUS638</name>
</gene>
<accession>A0ABN8AQ25</accession>
<dbReference type="InterPro" id="IPR020846">
    <property type="entry name" value="MFS_dom"/>
</dbReference>
<feature type="transmembrane region" description="Helical" evidence="2">
    <location>
        <begin position="114"/>
        <end position="135"/>
    </location>
</feature>
<evidence type="ECO:0000259" key="3">
    <source>
        <dbReference type="PROSITE" id="PS50850"/>
    </source>
</evidence>
<reference evidence="4" key="1">
    <citation type="submission" date="2021-12" db="EMBL/GenBank/DDBJ databases">
        <authorList>
            <person name="King R."/>
        </authorList>
    </citation>
    <scope>NUCLEOTIDE SEQUENCE</scope>
</reference>
<feature type="transmembrane region" description="Helical" evidence="2">
    <location>
        <begin position="84"/>
        <end position="108"/>
    </location>
</feature>
<dbReference type="InterPro" id="IPR036259">
    <property type="entry name" value="MFS_trans_sf"/>
</dbReference>
<evidence type="ECO:0000313" key="5">
    <source>
        <dbReference type="Proteomes" id="UP001153292"/>
    </source>
</evidence>
<comment type="subcellular location">
    <subcellularLocation>
        <location evidence="1">Membrane</location>
        <topology evidence="1">Multi-pass membrane protein</topology>
    </subcellularLocation>
</comment>
<keyword evidence="2" id="KW-0472">Membrane</keyword>
<keyword evidence="5" id="KW-1185">Reference proteome</keyword>
<proteinExistence type="predicted"/>
<feature type="transmembrane region" description="Helical" evidence="2">
    <location>
        <begin position="509"/>
        <end position="532"/>
    </location>
</feature>
<feature type="transmembrane region" description="Helical" evidence="2">
    <location>
        <begin position="51"/>
        <end position="72"/>
    </location>
</feature>
<dbReference type="PROSITE" id="PS50850">
    <property type="entry name" value="MFS"/>
    <property type="match status" value="1"/>
</dbReference>
<dbReference type="InterPro" id="IPR050327">
    <property type="entry name" value="Proton-linked_MCT"/>
</dbReference>